<dbReference type="GO" id="GO:0038038">
    <property type="term" value="C:G protein-coupled receptor homodimeric complex"/>
    <property type="evidence" value="ECO:0007669"/>
    <property type="project" value="TreeGrafter"/>
</dbReference>
<name>M2LX19_BAUPA</name>
<dbReference type="STRING" id="717646.M2LX19"/>
<keyword evidence="1" id="KW-0472">Membrane</keyword>
<dbReference type="eggNOG" id="ENOG502QTV4">
    <property type="taxonomic scope" value="Eukaryota"/>
</dbReference>
<dbReference type="Proteomes" id="UP000011761">
    <property type="component" value="Unassembled WGS sequence"/>
</dbReference>
<dbReference type="PRINTS" id="PR00250">
    <property type="entry name" value="GPCRSTE2"/>
</dbReference>
<dbReference type="OMA" id="VSICYFS"/>
<feature type="transmembrane region" description="Helical" evidence="1">
    <location>
        <begin position="79"/>
        <end position="108"/>
    </location>
</feature>
<dbReference type="GeneID" id="19111518"/>
<dbReference type="GO" id="GO:0004932">
    <property type="term" value="F:mating-type factor pheromone receptor activity"/>
    <property type="evidence" value="ECO:0007669"/>
    <property type="project" value="InterPro"/>
</dbReference>
<dbReference type="KEGG" id="bcom:BAUCODRAFT_31574"/>
<dbReference type="EMBL" id="KB445552">
    <property type="protein sequence ID" value="EMC99232.1"/>
    <property type="molecule type" value="Genomic_DNA"/>
</dbReference>
<keyword evidence="1" id="KW-1133">Transmembrane helix</keyword>
<dbReference type="InterPro" id="IPR027458">
    <property type="entry name" value="STE2_TM1-TM2_sf"/>
</dbReference>
<proteinExistence type="predicted"/>
<dbReference type="HOGENOM" id="CLU_035056_1_1_1"/>
<feature type="transmembrane region" description="Helical" evidence="1">
    <location>
        <begin position="248"/>
        <end position="271"/>
    </location>
</feature>
<gene>
    <name evidence="2" type="ORF">BAUCODRAFT_31574</name>
</gene>
<feature type="transmembrane region" description="Helical" evidence="1">
    <location>
        <begin position="215"/>
        <end position="236"/>
    </location>
</feature>
<dbReference type="OrthoDB" id="5402633at2759"/>
<dbReference type="InterPro" id="IPR000366">
    <property type="entry name" value="GPCR_STE2"/>
</dbReference>
<accession>M2LX19</accession>
<reference evidence="2 3" key="1">
    <citation type="journal article" date="2012" name="PLoS Pathog.">
        <title>Diverse lifestyles and strategies of plant pathogenesis encoded in the genomes of eighteen Dothideomycetes fungi.</title>
        <authorList>
            <person name="Ohm R.A."/>
            <person name="Feau N."/>
            <person name="Henrissat B."/>
            <person name="Schoch C.L."/>
            <person name="Horwitz B.A."/>
            <person name="Barry K.W."/>
            <person name="Condon B.J."/>
            <person name="Copeland A.C."/>
            <person name="Dhillon B."/>
            <person name="Glaser F."/>
            <person name="Hesse C.N."/>
            <person name="Kosti I."/>
            <person name="LaButti K."/>
            <person name="Lindquist E.A."/>
            <person name="Lucas S."/>
            <person name="Salamov A.A."/>
            <person name="Bradshaw R.E."/>
            <person name="Ciuffetti L."/>
            <person name="Hamelin R.C."/>
            <person name="Kema G.H.J."/>
            <person name="Lawrence C."/>
            <person name="Scott J.A."/>
            <person name="Spatafora J.W."/>
            <person name="Turgeon B.G."/>
            <person name="de Wit P.J.G.M."/>
            <person name="Zhong S."/>
            <person name="Goodwin S.B."/>
            <person name="Grigoriev I.V."/>
        </authorList>
    </citation>
    <scope>NUCLEOTIDE SEQUENCE [LARGE SCALE GENOMIC DNA]</scope>
    <source>
        <strain evidence="2 3">UAMH 10762</strain>
    </source>
</reference>
<dbReference type="AlphaFoldDB" id="M2LX19"/>
<evidence type="ECO:0000256" key="1">
    <source>
        <dbReference type="SAM" id="Phobius"/>
    </source>
</evidence>
<sequence length="278" mass="30534">MASNGWQNNATFDPYAQTFVLLQPDGLTPFPALLGDVLALNTVSVTQGIIYGTQVGISGLLLLILLIMTKPDKRRSLVFILNSLSLLLIFARNVLSCVQLTTIFYNFYNWELHWYPESPALSRAMDLSAATEVLNIPIDVAIFSSLVVQVHIVCCTIHTLVRTSALLSSAAVGLAAVAVRFALAVVNIKYSIFGINTLTEPQFNLIVHLKRVSDILTVVAIAFFSSIFVAKLGVAIHTRRTLNLKNFGAIQIIFIMGCQTMLIPCKCTLIIRQPSSHR</sequence>
<dbReference type="Gene3D" id="1.10.287.920">
    <property type="entry name" value="Pheromone alpha factor receptor"/>
    <property type="match status" value="1"/>
</dbReference>
<feature type="transmembrane region" description="Helical" evidence="1">
    <location>
        <begin position="173"/>
        <end position="195"/>
    </location>
</feature>
<evidence type="ECO:0000313" key="2">
    <source>
        <dbReference type="EMBL" id="EMC99232.1"/>
    </source>
</evidence>
<evidence type="ECO:0000313" key="3">
    <source>
        <dbReference type="Proteomes" id="UP000011761"/>
    </source>
</evidence>
<dbReference type="PANTHER" id="PTHR28009:SF1">
    <property type="entry name" value="PHEROMONE ALPHA FACTOR RECEPTOR"/>
    <property type="match status" value="1"/>
</dbReference>
<protein>
    <submittedName>
        <fullName evidence="2">Uncharacterized protein</fullName>
    </submittedName>
</protein>
<dbReference type="PANTHER" id="PTHR28009">
    <property type="entry name" value="PHEROMONE ALPHA FACTOR RECEPTOR"/>
    <property type="match status" value="1"/>
</dbReference>
<feature type="transmembrane region" description="Helical" evidence="1">
    <location>
        <begin position="48"/>
        <end position="67"/>
    </location>
</feature>
<dbReference type="RefSeq" id="XP_007673603.1">
    <property type="nucleotide sequence ID" value="XM_007675413.1"/>
</dbReference>
<keyword evidence="3" id="KW-1185">Reference proteome</keyword>
<organism evidence="2 3">
    <name type="scientific">Baudoinia panamericana (strain UAMH 10762)</name>
    <name type="common">Angels' share fungus</name>
    <name type="synonym">Baudoinia compniacensis (strain UAMH 10762)</name>
    <dbReference type="NCBI Taxonomy" id="717646"/>
    <lineage>
        <taxon>Eukaryota</taxon>
        <taxon>Fungi</taxon>
        <taxon>Dikarya</taxon>
        <taxon>Ascomycota</taxon>
        <taxon>Pezizomycotina</taxon>
        <taxon>Dothideomycetes</taxon>
        <taxon>Dothideomycetidae</taxon>
        <taxon>Mycosphaerellales</taxon>
        <taxon>Teratosphaeriaceae</taxon>
        <taxon>Baudoinia</taxon>
    </lineage>
</organism>
<dbReference type="Pfam" id="PF02116">
    <property type="entry name" value="STE2"/>
    <property type="match status" value="1"/>
</dbReference>
<keyword evidence="1" id="KW-0812">Transmembrane</keyword>
<dbReference type="GO" id="GO:0000750">
    <property type="term" value="P:pheromone-dependent signal transduction involved in conjugation with cellular fusion"/>
    <property type="evidence" value="ECO:0007669"/>
    <property type="project" value="TreeGrafter"/>
</dbReference>